<evidence type="ECO:0000313" key="8">
    <source>
        <dbReference type="EMBL" id="PVZ95592.1"/>
    </source>
</evidence>
<evidence type="ECO:0000259" key="7">
    <source>
        <dbReference type="PROSITE" id="PS50847"/>
    </source>
</evidence>
<keyword evidence="3 6" id="KW-0732">Signal</keyword>
<proteinExistence type="predicted"/>
<dbReference type="OrthoDB" id="4991336at2"/>
<dbReference type="AlphaFoldDB" id="A0A2V1HV43"/>
<keyword evidence="4" id="KW-0572">Peptidoglycan-anchor</keyword>
<evidence type="ECO:0000256" key="2">
    <source>
        <dbReference type="ARBA" id="ARBA00022525"/>
    </source>
</evidence>
<evidence type="ECO:0000256" key="1">
    <source>
        <dbReference type="ARBA" id="ARBA00022512"/>
    </source>
</evidence>
<keyword evidence="5" id="KW-0472">Membrane</keyword>
<protein>
    <recommendedName>
        <fullName evidence="7">Gram-positive cocci surface proteins LPxTG domain-containing protein</fullName>
    </recommendedName>
</protein>
<dbReference type="InterPro" id="IPR019931">
    <property type="entry name" value="LPXTG_anchor"/>
</dbReference>
<feature type="signal peptide" evidence="6">
    <location>
        <begin position="1"/>
        <end position="26"/>
    </location>
</feature>
<feature type="chain" id="PRO_5015896099" description="Gram-positive cocci surface proteins LPxTG domain-containing protein" evidence="6">
    <location>
        <begin position="27"/>
        <end position="503"/>
    </location>
</feature>
<evidence type="ECO:0000313" key="9">
    <source>
        <dbReference type="Proteomes" id="UP000244893"/>
    </source>
</evidence>
<accession>A0A2V1HV43</accession>
<evidence type="ECO:0000256" key="4">
    <source>
        <dbReference type="ARBA" id="ARBA00023088"/>
    </source>
</evidence>
<keyword evidence="5" id="KW-1133">Transmembrane helix</keyword>
<evidence type="ECO:0000256" key="5">
    <source>
        <dbReference type="SAM" id="Phobius"/>
    </source>
</evidence>
<sequence length="503" mass="53103">MFKRRAIAVGAITGALVLLPALSAAAAPSVIANGDFQVDDVDSTTITGWTSMNQLIDLGATTIAGCVAQDTSDYTTLRDYESEAEGVLGTVTVDVDEVVLHPDTNVQIWVDANGDMVAPNTAGAWAVHYGEFTDGDGETDIDFYLNDGNRDYAIWETDELDNGTWAIEEFIEDEVEPLFSTVPDPSVRQDNVPGPDDADFWDDTPGFETTITDEYYDYATDEYLPLENGNKALKLSSDFDSNEDGYVAHGPAVYSDVFTVSNARTISLDWMAAAVSDDYHVLGYVLNVATCEQTEVLDSTGESQAWTTASVNLTTPGDYRFVFVAGSYDYSWGGAAGAELLIDNIRSTVTINGTGLDLALDLDLGQPVGGATVQLTGGGLQPNSAWTAVMRSEPVTLATGVADAGGNFFQLAQLPANVEPGRHSITLTGIRPDGSPITDVAYITVAANGTLLYLSFDGPEGTGAALAATGADTTPFLAIAGALLVGGAALTTVSVVRRRKRTA</sequence>
<keyword evidence="1" id="KW-0134">Cell wall</keyword>
<dbReference type="RefSeq" id="WP_116755326.1">
    <property type="nucleotide sequence ID" value="NZ_JBHUEX010000001.1"/>
</dbReference>
<feature type="transmembrane region" description="Helical" evidence="5">
    <location>
        <begin position="476"/>
        <end position="496"/>
    </location>
</feature>
<evidence type="ECO:0000256" key="3">
    <source>
        <dbReference type="ARBA" id="ARBA00022729"/>
    </source>
</evidence>
<keyword evidence="2" id="KW-0964">Secreted</keyword>
<dbReference type="PROSITE" id="PS50847">
    <property type="entry name" value="GRAM_POS_ANCHORING"/>
    <property type="match status" value="1"/>
</dbReference>
<dbReference type="EMBL" id="QEOP01000001">
    <property type="protein sequence ID" value="PVZ95592.1"/>
    <property type="molecule type" value="Genomic_DNA"/>
</dbReference>
<name>A0A2V1HV43_9MICO</name>
<gene>
    <name evidence="8" type="ORF">DDQ50_03600</name>
</gene>
<organism evidence="8 9">
    <name type="scientific">Amnibacterium flavum</name>
    <dbReference type="NCBI Taxonomy" id="2173173"/>
    <lineage>
        <taxon>Bacteria</taxon>
        <taxon>Bacillati</taxon>
        <taxon>Actinomycetota</taxon>
        <taxon>Actinomycetes</taxon>
        <taxon>Micrococcales</taxon>
        <taxon>Microbacteriaceae</taxon>
        <taxon>Amnibacterium</taxon>
    </lineage>
</organism>
<keyword evidence="9" id="KW-1185">Reference proteome</keyword>
<evidence type="ECO:0000256" key="6">
    <source>
        <dbReference type="SAM" id="SignalP"/>
    </source>
</evidence>
<reference evidence="8 9" key="1">
    <citation type="submission" date="2018-05" db="EMBL/GenBank/DDBJ databases">
        <title>Amnibacterium sp. M8JJ-5, whole genome shotgun sequence.</title>
        <authorList>
            <person name="Tuo L."/>
        </authorList>
    </citation>
    <scope>NUCLEOTIDE SEQUENCE [LARGE SCALE GENOMIC DNA]</scope>
    <source>
        <strain evidence="8 9">M8JJ-5</strain>
    </source>
</reference>
<comment type="caution">
    <text evidence="8">The sequence shown here is derived from an EMBL/GenBank/DDBJ whole genome shotgun (WGS) entry which is preliminary data.</text>
</comment>
<feature type="domain" description="Gram-positive cocci surface proteins LPxTG" evidence="7">
    <location>
        <begin position="466"/>
        <end position="503"/>
    </location>
</feature>
<dbReference type="Proteomes" id="UP000244893">
    <property type="component" value="Unassembled WGS sequence"/>
</dbReference>
<keyword evidence="5" id="KW-0812">Transmembrane</keyword>